<evidence type="ECO:0000256" key="1">
    <source>
        <dbReference type="SAM" id="SignalP"/>
    </source>
</evidence>
<dbReference type="Proteomes" id="UP000824334">
    <property type="component" value="Chromosome"/>
</dbReference>
<keyword evidence="1" id="KW-0732">Signal</keyword>
<evidence type="ECO:0000313" key="2">
    <source>
        <dbReference type="EMBL" id="QYC11064.1"/>
    </source>
</evidence>
<accession>A0ABX8TK64</accession>
<name>A0ABX8TK64_9CAUL</name>
<feature type="chain" id="PRO_5045069500" evidence="1">
    <location>
        <begin position="25"/>
        <end position="293"/>
    </location>
</feature>
<dbReference type="GeneID" id="94374291"/>
<proteinExistence type="predicted"/>
<keyword evidence="3" id="KW-1185">Reference proteome</keyword>
<reference evidence="2 3" key="1">
    <citation type="submission" date="2021-07" db="EMBL/GenBank/DDBJ databases">
        <title>Isolation and characterization of bacteria from a gold mining with a capacity of golden bioaccumulation.</title>
        <authorList>
            <person name="Yang X.J."/>
        </authorList>
    </citation>
    <scope>NUCLEOTIDE SEQUENCE [LARGE SCALE GENOMIC DNA]</scope>
    <source>
        <strain evidence="2 3">Au29</strain>
    </source>
</reference>
<dbReference type="EMBL" id="CP080034">
    <property type="protein sequence ID" value="QYC11064.1"/>
    <property type="molecule type" value="Genomic_DNA"/>
</dbReference>
<feature type="signal peptide" evidence="1">
    <location>
        <begin position="1"/>
        <end position="24"/>
    </location>
</feature>
<evidence type="ECO:0000313" key="3">
    <source>
        <dbReference type="Proteomes" id="UP000824334"/>
    </source>
</evidence>
<organism evidence="2 3">
    <name type="scientific">Brevundimonas nasdae</name>
    <dbReference type="NCBI Taxonomy" id="172043"/>
    <lineage>
        <taxon>Bacteria</taxon>
        <taxon>Pseudomonadati</taxon>
        <taxon>Pseudomonadota</taxon>
        <taxon>Alphaproteobacteria</taxon>
        <taxon>Caulobacterales</taxon>
        <taxon>Caulobacteraceae</taxon>
        <taxon>Brevundimonas</taxon>
    </lineage>
</organism>
<dbReference type="RefSeq" id="WP_219353718.1">
    <property type="nucleotide sequence ID" value="NZ_CP080034.1"/>
</dbReference>
<protein>
    <submittedName>
        <fullName evidence="2">Uncharacterized protein</fullName>
    </submittedName>
</protein>
<gene>
    <name evidence="2" type="ORF">KWG56_03375</name>
</gene>
<sequence length="293" mass="31532">MTPRTRLALVAATALAVGVGSAHAQTNTQTNQDRLGAVVGALFGDRLGISALDQSWLRGGRPLRDGQSQFNTRVDSSLRVGQISSAAATRLRADYTALVDLETRYAADGRFTNEERADLNSRYNALTQTLESGAAGYGDVNSVAQGRAAFEARVDASVNARRITRTEATRLKTDYQALIQLETRYAAKGSITAAERNDLDTRLDALDVRVGDGPAVQPPVAPQTPRVRLAALETAVTAAERSGALTRADAADVRVQLGDLTRLEAAYGRYNPSADETAYLTRRLGELETRVRR</sequence>